<keyword evidence="1" id="KW-0175">Coiled coil</keyword>
<dbReference type="RefSeq" id="WP_112482286.1">
    <property type="nucleotide sequence ID" value="NZ_JAIWZC010000001.1"/>
</dbReference>
<name>A0A2X2UCG9_9FIRM</name>
<sequence>MTIEEQKYLEECRKKLGADQIEVIQMAFQYGLGIKDVRRVAIPKLNAEQMRQTVFAMLEDVDGELVDLCCQGTFDQYQIPEIVSGSVSGLTKEEIMSYATPDLPASRMKKMRTQLIEAKKNAGDSAEGAAFKEYTENLIKMMETSLQQFKENNEKFEVLSTLVKEHVLDEKNQEIKDLYENLKDKDGLIKKLQEEAAARETQIKKLEEELTAARTRSNAEVVEGKTEKVTASTVPPSYWRPQPPQTKKTILEKLFPQKTSDILDKIAAEGLSSEQLEEVRSAFDSGLADDEVKRIIKKELTADKMRKMREIMLLVRERRHTDA</sequence>
<keyword evidence="3" id="KW-1185">Reference proteome</keyword>
<organism evidence="2 3">
    <name type="scientific">Enterocloster clostridioformis</name>
    <dbReference type="NCBI Taxonomy" id="1531"/>
    <lineage>
        <taxon>Bacteria</taxon>
        <taxon>Bacillati</taxon>
        <taxon>Bacillota</taxon>
        <taxon>Clostridia</taxon>
        <taxon>Lachnospirales</taxon>
        <taxon>Lachnospiraceae</taxon>
        <taxon>Enterocloster</taxon>
    </lineage>
</organism>
<evidence type="ECO:0000313" key="2">
    <source>
        <dbReference type="EMBL" id="SQB14056.1"/>
    </source>
</evidence>
<evidence type="ECO:0000256" key="1">
    <source>
        <dbReference type="SAM" id="Coils"/>
    </source>
</evidence>
<accession>A0A2X2UCG9</accession>
<dbReference type="AlphaFoldDB" id="A0A2X2UCG9"/>
<dbReference type="EMBL" id="UAVW01000012">
    <property type="protein sequence ID" value="SQB14056.1"/>
    <property type="molecule type" value="Genomic_DNA"/>
</dbReference>
<dbReference type="Proteomes" id="UP000251853">
    <property type="component" value="Unassembled WGS sequence"/>
</dbReference>
<proteinExistence type="predicted"/>
<gene>
    <name evidence="2" type="ORF">NCTC11224_03084</name>
</gene>
<reference evidence="2 3" key="1">
    <citation type="submission" date="2018-06" db="EMBL/GenBank/DDBJ databases">
        <authorList>
            <consortium name="Pathogen Informatics"/>
            <person name="Doyle S."/>
        </authorList>
    </citation>
    <scope>NUCLEOTIDE SEQUENCE [LARGE SCALE GENOMIC DNA]</scope>
    <source>
        <strain evidence="2 3">NCTC11224</strain>
    </source>
</reference>
<evidence type="ECO:0000313" key="3">
    <source>
        <dbReference type="Proteomes" id="UP000251853"/>
    </source>
</evidence>
<feature type="coiled-coil region" evidence="1">
    <location>
        <begin position="139"/>
        <end position="216"/>
    </location>
</feature>
<protein>
    <submittedName>
        <fullName evidence="2">Uncharacterized protein</fullName>
    </submittedName>
</protein>